<feature type="compositionally biased region" description="Acidic residues" evidence="1">
    <location>
        <begin position="241"/>
        <end position="262"/>
    </location>
</feature>
<evidence type="ECO:0000256" key="1">
    <source>
        <dbReference type="SAM" id="MobiDB-lite"/>
    </source>
</evidence>
<protein>
    <submittedName>
        <fullName evidence="3">CYFA0S19e00760g1_1</fullName>
    </submittedName>
</protein>
<reference evidence="3" key="1">
    <citation type="journal article" date="2014" name="Genome Announc.">
        <title>Genome sequence of the yeast Cyberlindnera fabianii (Hansenula fabianii).</title>
        <authorList>
            <person name="Freel K.C."/>
            <person name="Sarilar V."/>
            <person name="Neuveglise C."/>
            <person name="Devillers H."/>
            <person name="Friedrich A."/>
            <person name="Schacherer J."/>
        </authorList>
    </citation>
    <scope>NUCLEOTIDE SEQUENCE</scope>
    <source>
        <strain evidence="3">YJS4271</strain>
    </source>
</reference>
<name>A0A061BF55_CYBFA</name>
<dbReference type="OrthoDB" id="10600499at2759"/>
<sequence length="320" mass="36706">MSTRFANSFYKDSLLYYYTIHTILLYYTHYIYKKVSNMTLPSLNSTLLSEILKELPEETTQLKDSLLGIASKYRSDLYNQLETTHKFQDHVIKTNEKVHKRLKFTVKTLEDHSRRLKVDSESLKINQKLCQDVECLSKQVIGKLMNVIEVLIDKGVNIDGDKYPLLKKVVGQEGFEVVSITDVTAEQSAEQTSEQTAQQSHDVKTTDDKTDETDKTEISQTMTIEDGKSLHSDNQEHEQHDDDDDDDDDDEQQDEQQDEDDEQALLESIAKYKSKQLKPFTVPLSIPSSLHTVNTTSTSVPGITTLGTRSKWNESLRRFI</sequence>
<feature type="transmembrane region" description="Helical" evidence="2">
    <location>
        <begin position="15"/>
        <end position="32"/>
    </location>
</feature>
<feature type="compositionally biased region" description="Basic and acidic residues" evidence="1">
    <location>
        <begin position="201"/>
        <end position="217"/>
    </location>
</feature>
<feature type="compositionally biased region" description="Basic and acidic residues" evidence="1">
    <location>
        <begin position="225"/>
        <end position="240"/>
    </location>
</feature>
<gene>
    <name evidence="3" type="ORF">CYFA0S_19e00760g</name>
</gene>
<keyword evidence="2" id="KW-0472">Membrane</keyword>
<accession>A0A061BF55</accession>
<keyword evidence="2" id="KW-0812">Transmembrane</keyword>
<feature type="compositionally biased region" description="Polar residues" evidence="1">
    <location>
        <begin position="186"/>
        <end position="200"/>
    </location>
</feature>
<evidence type="ECO:0000256" key="2">
    <source>
        <dbReference type="SAM" id="Phobius"/>
    </source>
</evidence>
<dbReference type="VEuPathDB" id="FungiDB:BON22_0999"/>
<proteinExistence type="predicted"/>
<evidence type="ECO:0000313" key="3">
    <source>
        <dbReference type="EMBL" id="CDR45596.1"/>
    </source>
</evidence>
<keyword evidence="2" id="KW-1133">Transmembrane helix</keyword>
<dbReference type="AlphaFoldDB" id="A0A061BF55"/>
<dbReference type="EMBL" id="LK052904">
    <property type="protein sequence ID" value="CDR45596.1"/>
    <property type="molecule type" value="Genomic_DNA"/>
</dbReference>
<organism evidence="3">
    <name type="scientific">Cyberlindnera fabianii</name>
    <name type="common">Yeast</name>
    <name type="synonym">Hansenula fabianii</name>
    <dbReference type="NCBI Taxonomy" id="36022"/>
    <lineage>
        <taxon>Eukaryota</taxon>
        <taxon>Fungi</taxon>
        <taxon>Dikarya</taxon>
        <taxon>Ascomycota</taxon>
        <taxon>Saccharomycotina</taxon>
        <taxon>Saccharomycetes</taxon>
        <taxon>Phaffomycetales</taxon>
        <taxon>Phaffomycetaceae</taxon>
        <taxon>Cyberlindnera</taxon>
    </lineage>
</organism>
<feature type="region of interest" description="Disordered" evidence="1">
    <location>
        <begin position="186"/>
        <end position="262"/>
    </location>
</feature>